<organism evidence="1">
    <name type="scientific">marine metagenome</name>
    <dbReference type="NCBI Taxonomy" id="408172"/>
    <lineage>
        <taxon>unclassified sequences</taxon>
        <taxon>metagenomes</taxon>
        <taxon>ecological metagenomes</taxon>
    </lineage>
</organism>
<dbReference type="AlphaFoldDB" id="A0A382RX81"/>
<evidence type="ECO:0000313" key="1">
    <source>
        <dbReference type="EMBL" id="SVD01261.1"/>
    </source>
</evidence>
<gene>
    <name evidence="1" type="ORF">METZ01_LOCUS354115</name>
</gene>
<protein>
    <submittedName>
        <fullName evidence="1">Uncharacterized protein</fullName>
    </submittedName>
</protein>
<name>A0A382RX81_9ZZZZ</name>
<dbReference type="EMBL" id="UINC01124246">
    <property type="protein sequence ID" value="SVD01261.1"/>
    <property type="molecule type" value="Genomic_DNA"/>
</dbReference>
<feature type="non-terminal residue" evidence="1">
    <location>
        <position position="146"/>
    </location>
</feature>
<dbReference type="InterPro" id="IPR021457">
    <property type="entry name" value="DUF3108"/>
</dbReference>
<reference evidence="1" key="1">
    <citation type="submission" date="2018-05" db="EMBL/GenBank/DDBJ databases">
        <authorList>
            <person name="Lanie J.A."/>
            <person name="Ng W.-L."/>
            <person name="Kazmierczak K.M."/>
            <person name="Andrzejewski T.M."/>
            <person name="Davidsen T.M."/>
            <person name="Wayne K.J."/>
            <person name="Tettelin H."/>
            <person name="Glass J.I."/>
            <person name="Rusch D."/>
            <person name="Podicherti R."/>
            <person name="Tsui H.-C.T."/>
            <person name="Winkler M.E."/>
        </authorList>
    </citation>
    <scope>NUCLEOTIDE SEQUENCE</scope>
</reference>
<sequence>MINAAEKLPFNFGEKLIYDVSFAGIKAGKAYLEVLVDNENNNSNEIHIRFVAKTSFPFSSIYTIDDQIDTWLDIKSLYTNKILKSINQGNYSKESETIIDYENFISITNKDTTYINGYLYDPYSLFYLLRTKPLILGETIKINTFG</sequence>
<dbReference type="Pfam" id="PF11306">
    <property type="entry name" value="DUF3108"/>
    <property type="match status" value="1"/>
</dbReference>
<proteinExistence type="predicted"/>
<accession>A0A382RX81</accession>